<keyword evidence="8" id="KW-0333">Golgi apparatus</keyword>
<dbReference type="InterPro" id="IPR051076">
    <property type="entry name" value="Golgi_membrane_TVP38/TMEM64"/>
</dbReference>
<dbReference type="InterPro" id="IPR032816">
    <property type="entry name" value="VTT_dom"/>
</dbReference>
<evidence type="ECO:0000256" key="2">
    <source>
        <dbReference type="ARBA" id="ARBA00004653"/>
    </source>
</evidence>
<dbReference type="OrthoDB" id="166803at2759"/>
<accession>A0A9P6E824</accession>
<comment type="function">
    <text evidence="1">Golgi membrane protein involved in vesicular trafficking and spindle migration.</text>
</comment>
<dbReference type="PANTHER" id="PTHR47549">
    <property type="entry name" value="GOLGI APPARATUS MEMBRANE PROTEIN TVP38-RELATED"/>
    <property type="match status" value="1"/>
</dbReference>
<organism evidence="13 14">
    <name type="scientific">Crepidotus variabilis</name>
    <dbReference type="NCBI Taxonomy" id="179855"/>
    <lineage>
        <taxon>Eukaryota</taxon>
        <taxon>Fungi</taxon>
        <taxon>Dikarya</taxon>
        <taxon>Basidiomycota</taxon>
        <taxon>Agaricomycotina</taxon>
        <taxon>Agaricomycetes</taxon>
        <taxon>Agaricomycetidae</taxon>
        <taxon>Agaricales</taxon>
        <taxon>Agaricineae</taxon>
        <taxon>Crepidotaceae</taxon>
        <taxon>Crepidotus</taxon>
    </lineage>
</organism>
<evidence type="ECO:0000256" key="9">
    <source>
        <dbReference type="ARBA" id="ARBA00023136"/>
    </source>
</evidence>
<feature type="compositionally biased region" description="Polar residues" evidence="10">
    <location>
        <begin position="533"/>
        <end position="560"/>
    </location>
</feature>
<feature type="transmembrane region" description="Helical" evidence="11">
    <location>
        <begin position="82"/>
        <end position="102"/>
    </location>
</feature>
<feature type="region of interest" description="Disordered" evidence="10">
    <location>
        <begin position="372"/>
        <end position="566"/>
    </location>
</feature>
<evidence type="ECO:0000256" key="10">
    <source>
        <dbReference type="SAM" id="MobiDB-lite"/>
    </source>
</evidence>
<evidence type="ECO:0000256" key="3">
    <source>
        <dbReference type="ARBA" id="ARBA00008640"/>
    </source>
</evidence>
<comment type="caution">
    <text evidence="13">The sequence shown here is derived from an EMBL/GenBank/DDBJ whole genome shotgun (WGS) entry which is preliminary data.</text>
</comment>
<evidence type="ECO:0000256" key="8">
    <source>
        <dbReference type="ARBA" id="ARBA00023034"/>
    </source>
</evidence>
<dbReference type="AlphaFoldDB" id="A0A9P6E824"/>
<dbReference type="Pfam" id="PF09335">
    <property type="entry name" value="VTT_dom"/>
    <property type="match status" value="1"/>
</dbReference>
<dbReference type="Proteomes" id="UP000807306">
    <property type="component" value="Unassembled WGS sequence"/>
</dbReference>
<feature type="transmembrane region" description="Helical" evidence="11">
    <location>
        <begin position="122"/>
        <end position="140"/>
    </location>
</feature>
<feature type="transmembrane region" description="Helical" evidence="11">
    <location>
        <begin position="147"/>
        <end position="168"/>
    </location>
</feature>
<evidence type="ECO:0000256" key="5">
    <source>
        <dbReference type="ARBA" id="ARBA00020673"/>
    </source>
</evidence>
<gene>
    <name evidence="13" type="ORF">CPB83DRAFT_861653</name>
</gene>
<feature type="domain" description="VTT" evidence="12">
    <location>
        <begin position="142"/>
        <end position="255"/>
    </location>
</feature>
<keyword evidence="7 11" id="KW-1133">Transmembrane helix</keyword>
<evidence type="ECO:0000313" key="13">
    <source>
        <dbReference type="EMBL" id="KAF9524227.1"/>
    </source>
</evidence>
<dbReference type="GO" id="GO:0000139">
    <property type="term" value="C:Golgi membrane"/>
    <property type="evidence" value="ECO:0007669"/>
    <property type="project" value="UniProtKB-SubCell"/>
</dbReference>
<evidence type="ECO:0000256" key="4">
    <source>
        <dbReference type="ARBA" id="ARBA00013533"/>
    </source>
</evidence>
<evidence type="ECO:0000256" key="11">
    <source>
        <dbReference type="SAM" id="Phobius"/>
    </source>
</evidence>
<keyword evidence="14" id="KW-1185">Reference proteome</keyword>
<protein>
    <recommendedName>
        <fullName evidence="4">Golgi apparatus membrane protein TVP38</fullName>
    </recommendedName>
    <alternativeName>
        <fullName evidence="5">Golgi apparatus membrane protein tvp38</fullName>
    </alternativeName>
</protein>
<keyword evidence="9 11" id="KW-0472">Membrane</keyword>
<sequence>MTAPGKDLYPPTRNVDYPTYNTASSTTTLQSLTSTKIDHNERAREISRTPSPTPSELKELKTGAIDWKAFAKPSFWIRKDWILYYIIIVVLVTITALITIYHKQIVDWMTPIAVWLRDEIKFGWLVPIGVLFVISFPPLFGHEIVAILCGLVWGLWIGFAIVAAGTFLGEVGNFYAFKYCCRARGEKLERTKISYACLAQVVRDGGFKIALVARLSAIPGHFTTAVFSTCGMNIFVFSIAAILSMPKQLITVYLGVILEQSATGVKDVKSRIISDVVLAITVVITVAAMWYILRQMNAVKPSVIYARRKTRQAKLARAGFSPYGNGLSSSSSDVFNPNISDSDIPLTKTHHQQWDNSGKAVGYVPGPSFIFTPKPRIQQAPRDLEAGLTRPFARRERGDSSDLVGWDTSNKGPLVRTTPPSPPPGPPNTSSRSPGQQDSRNVPQTQPSPFAHSEPHLNGPFFGHGEESRFVSQQTPTQTTFPTRHDSDEGQGYPMARYNAIDRHGSDSSEEAYTRYEHGQGHVIEPTDATFRTAYTSSPPQDDDLTSSGHQHYAQRSHSPGSYDLR</sequence>
<feature type="transmembrane region" description="Helical" evidence="11">
    <location>
        <begin position="276"/>
        <end position="293"/>
    </location>
</feature>
<comment type="similarity">
    <text evidence="3">Belongs to the TVP38/TMEM64 family.</text>
</comment>
<evidence type="ECO:0000256" key="7">
    <source>
        <dbReference type="ARBA" id="ARBA00022989"/>
    </source>
</evidence>
<reference evidence="13" key="1">
    <citation type="submission" date="2020-11" db="EMBL/GenBank/DDBJ databases">
        <authorList>
            <consortium name="DOE Joint Genome Institute"/>
            <person name="Ahrendt S."/>
            <person name="Riley R."/>
            <person name="Andreopoulos W."/>
            <person name="Labutti K."/>
            <person name="Pangilinan J."/>
            <person name="Ruiz-Duenas F.J."/>
            <person name="Barrasa J.M."/>
            <person name="Sanchez-Garcia M."/>
            <person name="Camarero S."/>
            <person name="Miyauchi S."/>
            <person name="Serrano A."/>
            <person name="Linde D."/>
            <person name="Babiker R."/>
            <person name="Drula E."/>
            <person name="Ayuso-Fernandez I."/>
            <person name="Pacheco R."/>
            <person name="Padilla G."/>
            <person name="Ferreira P."/>
            <person name="Barriuso J."/>
            <person name="Kellner H."/>
            <person name="Castanera R."/>
            <person name="Alfaro M."/>
            <person name="Ramirez L."/>
            <person name="Pisabarro A.G."/>
            <person name="Kuo A."/>
            <person name="Tritt A."/>
            <person name="Lipzen A."/>
            <person name="He G."/>
            <person name="Yan M."/>
            <person name="Ng V."/>
            <person name="Cullen D."/>
            <person name="Martin F."/>
            <person name="Rosso M.-N."/>
            <person name="Henrissat B."/>
            <person name="Hibbett D."/>
            <person name="Martinez A.T."/>
            <person name="Grigoriev I.V."/>
        </authorList>
    </citation>
    <scope>NUCLEOTIDE SEQUENCE</scope>
    <source>
        <strain evidence="13">CBS 506.95</strain>
    </source>
</reference>
<evidence type="ECO:0000313" key="14">
    <source>
        <dbReference type="Proteomes" id="UP000807306"/>
    </source>
</evidence>
<dbReference type="PANTHER" id="PTHR47549:SF2">
    <property type="entry name" value="GOLGI APPARATUS MEMBRANE PROTEIN TVP38"/>
    <property type="match status" value="1"/>
</dbReference>
<feature type="compositionally biased region" description="Polar residues" evidence="10">
    <location>
        <begin position="436"/>
        <end position="448"/>
    </location>
</feature>
<name>A0A9P6E824_9AGAR</name>
<keyword evidence="6 11" id="KW-0812">Transmembrane</keyword>
<dbReference type="EMBL" id="MU157902">
    <property type="protein sequence ID" value="KAF9524227.1"/>
    <property type="molecule type" value="Genomic_DNA"/>
</dbReference>
<comment type="subcellular location">
    <subcellularLocation>
        <location evidence="2">Golgi apparatus membrane</location>
        <topology evidence="2">Multi-pass membrane protein</topology>
    </subcellularLocation>
</comment>
<evidence type="ECO:0000256" key="6">
    <source>
        <dbReference type="ARBA" id="ARBA00022692"/>
    </source>
</evidence>
<evidence type="ECO:0000259" key="12">
    <source>
        <dbReference type="Pfam" id="PF09335"/>
    </source>
</evidence>
<feature type="compositionally biased region" description="Low complexity" evidence="10">
    <location>
        <begin position="473"/>
        <end position="482"/>
    </location>
</feature>
<feature type="compositionally biased region" description="Basic and acidic residues" evidence="10">
    <location>
        <begin position="500"/>
        <end position="520"/>
    </location>
</feature>
<evidence type="ECO:0000256" key="1">
    <source>
        <dbReference type="ARBA" id="ARBA00002978"/>
    </source>
</evidence>
<proteinExistence type="inferred from homology"/>